<evidence type="ECO:0000256" key="6">
    <source>
        <dbReference type="ARBA" id="ARBA00022853"/>
    </source>
</evidence>
<evidence type="ECO:0000256" key="2">
    <source>
        <dbReference type="ARBA" id="ARBA00007738"/>
    </source>
</evidence>
<dbReference type="EC" id="3.5.1.98" evidence="3"/>
<evidence type="ECO:0000256" key="4">
    <source>
        <dbReference type="ARBA" id="ARBA00022491"/>
    </source>
</evidence>
<dbReference type="CDD" id="cd09992">
    <property type="entry name" value="HDAC_classII"/>
    <property type="match status" value="1"/>
</dbReference>
<dbReference type="Pfam" id="PF00850">
    <property type="entry name" value="Hist_deacetyl"/>
    <property type="match status" value="1"/>
</dbReference>
<evidence type="ECO:0000256" key="8">
    <source>
        <dbReference type="ARBA" id="ARBA00023163"/>
    </source>
</evidence>
<gene>
    <name evidence="11" type="primary">Contig8945.g9565</name>
    <name evidence="11" type="ORF">STYLEM_2879</name>
</gene>
<dbReference type="GO" id="GO:0040029">
    <property type="term" value="P:epigenetic regulation of gene expression"/>
    <property type="evidence" value="ECO:0007669"/>
    <property type="project" value="TreeGrafter"/>
</dbReference>
<dbReference type="SUPFAM" id="SSF52768">
    <property type="entry name" value="Arginase/deacetylase"/>
    <property type="match status" value="1"/>
</dbReference>
<sequence length="442" mass="50354">MEEMKEVIETLKQMTLEENQQASGGNESTVEETKENMYIRRERVYPDIPRQVGFAFDNFMLLHENFKRDHPERPARLMSIYTHLEKTQILKQLPKIEFESVDEKYLKMTHDQSLINTVDLSIYNSKELRRGNEVPKLAKETHYIDNDVYVNKYTKECAYLAAGASVEACKQVYSQEGQMDAAFAAIRPPGHHASCEKISGFCLFNNVVVAAKYLQSELGMKKICIFDWDIHCGDGTSQILYQDDSVLYISLHRYDDGMFYPGKAGSPDLIGEEKGKGFNIHFAFSAYSNKNISDMEYIYACTDLLFPIIKEFGPEAILISCGFDSAKGDPLGGIGVTPLGYSWMTYGLMKICPDIVVLLEGGYNLDALALSSEAVISTLRIDPNDQESFDKYIEKRWSSEQTFNQLSEKSLQKAAKEFREPNAYLRKLLQPFWKCLQPESAK</sequence>
<dbReference type="EMBL" id="CCKQ01002782">
    <property type="protein sequence ID" value="CDW73889.1"/>
    <property type="molecule type" value="Genomic_DNA"/>
</dbReference>
<dbReference type="PANTHER" id="PTHR10625">
    <property type="entry name" value="HISTONE DEACETYLASE HDAC1-RELATED"/>
    <property type="match status" value="1"/>
</dbReference>
<evidence type="ECO:0000256" key="1">
    <source>
        <dbReference type="ARBA" id="ARBA00004123"/>
    </source>
</evidence>
<organism evidence="11 12">
    <name type="scientific">Stylonychia lemnae</name>
    <name type="common">Ciliate</name>
    <dbReference type="NCBI Taxonomy" id="5949"/>
    <lineage>
        <taxon>Eukaryota</taxon>
        <taxon>Sar</taxon>
        <taxon>Alveolata</taxon>
        <taxon>Ciliophora</taxon>
        <taxon>Intramacronucleata</taxon>
        <taxon>Spirotrichea</taxon>
        <taxon>Stichotrichia</taxon>
        <taxon>Sporadotrichida</taxon>
        <taxon>Oxytrichidae</taxon>
        <taxon>Stylonychinae</taxon>
        <taxon>Stylonychia</taxon>
    </lineage>
</organism>
<dbReference type="GO" id="GO:0141221">
    <property type="term" value="F:histone deacetylase activity, hydrolytic mechanism"/>
    <property type="evidence" value="ECO:0007669"/>
    <property type="project" value="UniProtKB-EC"/>
</dbReference>
<dbReference type="InterPro" id="IPR000286">
    <property type="entry name" value="HDACs"/>
</dbReference>
<keyword evidence="4" id="KW-0678">Repressor</keyword>
<evidence type="ECO:0000313" key="12">
    <source>
        <dbReference type="Proteomes" id="UP000039865"/>
    </source>
</evidence>
<protein>
    <recommendedName>
        <fullName evidence="3">histone deacetylase</fullName>
        <ecNumber evidence="3">3.5.1.98</ecNumber>
    </recommendedName>
</protein>
<keyword evidence="8" id="KW-0804">Transcription</keyword>
<dbReference type="GO" id="GO:0000118">
    <property type="term" value="C:histone deacetylase complex"/>
    <property type="evidence" value="ECO:0007669"/>
    <property type="project" value="TreeGrafter"/>
</dbReference>
<dbReference type="Gene3D" id="3.40.800.20">
    <property type="entry name" value="Histone deacetylase domain"/>
    <property type="match status" value="1"/>
</dbReference>
<keyword evidence="7" id="KW-0805">Transcription regulation</keyword>
<feature type="domain" description="Histone deacetylase" evidence="10">
    <location>
        <begin position="70"/>
        <end position="378"/>
    </location>
</feature>
<keyword evidence="6" id="KW-0156">Chromatin regulator</keyword>
<name>A0A077ZVJ9_STYLE</name>
<evidence type="ECO:0000313" key="11">
    <source>
        <dbReference type="EMBL" id="CDW73889.1"/>
    </source>
</evidence>
<dbReference type="InterPro" id="IPR037138">
    <property type="entry name" value="His_deacetylse_dom_sf"/>
</dbReference>
<evidence type="ECO:0000256" key="7">
    <source>
        <dbReference type="ARBA" id="ARBA00023015"/>
    </source>
</evidence>
<comment type="subcellular location">
    <subcellularLocation>
        <location evidence="1">Nucleus</location>
    </subcellularLocation>
</comment>
<dbReference type="OMA" id="FFQHPFY"/>
<comment type="similarity">
    <text evidence="2">Belongs to the histone deacetylase family. HD type 2 subfamily.</text>
</comment>
<reference evidence="11 12" key="1">
    <citation type="submission" date="2014-06" db="EMBL/GenBank/DDBJ databases">
        <authorList>
            <person name="Swart Estienne"/>
        </authorList>
    </citation>
    <scope>NUCLEOTIDE SEQUENCE [LARGE SCALE GENOMIC DNA]</scope>
    <source>
        <strain evidence="11 12">130c</strain>
    </source>
</reference>
<dbReference type="OrthoDB" id="424012at2759"/>
<keyword evidence="9" id="KW-0539">Nucleus</keyword>
<dbReference type="InParanoid" id="A0A077ZVJ9"/>
<dbReference type="InterPro" id="IPR023801">
    <property type="entry name" value="His_deacetylse_dom"/>
</dbReference>
<keyword evidence="5" id="KW-0378">Hydrolase</keyword>
<dbReference type="PRINTS" id="PR01270">
    <property type="entry name" value="HDASUPER"/>
</dbReference>
<dbReference type="InterPro" id="IPR023696">
    <property type="entry name" value="Ureohydrolase_dom_sf"/>
</dbReference>
<proteinExistence type="inferred from homology"/>
<accession>A0A077ZVJ9</accession>
<keyword evidence="12" id="KW-1185">Reference proteome</keyword>
<evidence type="ECO:0000256" key="9">
    <source>
        <dbReference type="ARBA" id="ARBA00023242"/>
    </source>
</evidence>
<evidence type="ECO:0000256" key="5">
    <source>
        <dbReference type="ARBA" id="ARBA00022801"/>
    </source>
</evidence>
<evidence type="ECO:0000256" key="3">
    <source>
        <dbReference type="ARBA" id="ARBA00012111"/>
    </source>
</evidence>
<evidence type="ECO:0000259" key="10">
    <source>
        <dbReference type="Pfam" id="PF00850"/>
    </source>
</evidence>
<dbReference type="AlphaFoldDB" id="A0A077ZVJ9"/>
<dbReference type="PANTHER" id="PTHR10625:SF5">
    <property type="entry name" value="HISTONE DEACETYLASE"/>
    <property type="match status" value="1"/>
</dbReference>
<dbReference type="Proteomes" id="UP000039865">
    <property type="component" value="Unassembled WGS sequence"/>
</dbReference>